<dbReference type="Proteomes" id="UP000559256">
    <property type="component" value="Unassembled WGS sequence"/>
</dbReference>
<accession>A0A8H5CMX9</accession>
<dbReference type="EMBL" id="JAACJM010000119">
    <property type="protein sequence ID" value="KAF5344719.1"/>
    <property type="molecule type" value="Genomic_DNA"/>
</dbReference>
<evidence type="ECO:0000313" key="3">
    <source>
        <dbReference type="Proteomes" id="UP000559256"/>
    </source>
</evidence>
<name>A0A8H5CMX9_9AGAR</name>
<organism evidence="2 3">
    <name type="scientific">Tetrapyrgos nigripes</name>
    <dbReference type="NCBI Taxonomy" id="182062"/>
    <lineage>
        <taxon>Eukaryota</taxon>
        <taxon>Fungi</taxon>
        <taxon>Dikarya</taxon>
        <taxon>Basidiomycota</taxon>
        <taxon>Agaricomycotina</taxon>
        <taxon>Agaricomycetes</taxon>
        <taxon>Agaricomycetidae</taxon>
        <taxon>Agaricales</taxon>
        <taxon>Marasmiineae</taxon>
        <taxon>Marasmiaceae</taxon>
        <taxon>Tetrapyrgos</taxon>
    </lineage>
</organism>
<evidence type="ECO:0000256" key="1">
    <source>
        <dbReference type="SAM" id="MobiDB-lite"/>
    </source>
</evidence>
<evidence type="ECO:0000313" key="2">
    <source>
        <dbReference type="EMBL" id="KAF5344719.1"/>
    </source>
</evidence>
<protein>
    <submittedName>
        <fullName evidence="2">Uncharacterized protein</fullName>
    </submittedName>
</protein>
<dbReference type="AlphaFoldDB" id="A0A8H5CMX9"/>
<reference evidence="2 3" key="1">
    <citation type="journal article" date="2020" name="ISME J.">
        <title>Uncovering the hidden diversity of litter-decomposition mechanisms in mushroom-forming fungi.</title>
        <authorList>
            <person name="Floudas D."/>
            <person name="Bentzer J."/>
            <person name="Ahren D."/>
            <person name="Johansson T."/>
            <person name="Persson P."/>
            <person name="Tunlid A."/>
        </authorList>
    </citation>
    <scope>NUCLEOTIDE SEQUENCE [LARGE SCALE GENOMIC DNA]</scope>
    <source>
        <strain evidence="2 3">CBS 291.85</strain>
    </source>
</reference>
<keyword evidence="3" id="KW-1185">Reference proteome</keyword>
<sequence length="121" mass="12444">MSNTLKLTYSLSYILRVNAIREACIYPLYGDGGGPGGSPEPSSTSMVNPASSSVSGLGSGPPPSSISTEGALPRPLSHSSILFVLSHANNPHSSPYLPTTYQGTPGYANANASAYATTRIL</sequence>
<comment type="caution">
    <text evidence="2">The sequence shown here is derived from an EMBL/GenBank/DDBJ whole genome shotgun (WGS) entry which is preliminary data.</text>
</comment>
<proteinExistence type="predicted"/>
<gene>
    <name evidence="2" type="ORF">D9758_015287</name>
</gene>
<feature type="region of interest" description="Disordered" evidence="1">
    <location>
        <begin position="31"/>
        <end position="73"/>
    </location>
</feature>